<accession>A0A388LMT9</accession>
<feature type="region of interest" description="Disordered" evidence="1">
    <location>
        <begin position="1"/>
        <end position="25"/>
    </location>
</feature>
<reference evidence="2 3" key="1">
    <citation type="journal article" date="2018" name="Cell">
        <title>The Chara Genome: Secondary Complexity and Implications for Plant Terrestrialization.</title>
        <authorList>
            <person name="Nishiyama T."/>
            <person name="Sakayama H."/>
            <person name="Vries J.D."/>
            <person name="Buschmann H."/>
            <person name="Saint-Marcoux D."/>
            <person name="Ullrich K.K."/>
            <person name="Haas F.B."/>
            <person name="Vanderstraeten L."/>
            <person name="Becker D."/>
            <person name="Lang D."/>
            <person name="Vosolsobe S."/>
            <person name="Rombauts S."/>
            <person name="Wilhelmsson P.K.I."/>
            <person name="Janitza P."/>
            <person name="Kern R."/>
            <person name="Heyl A."/>
            <person name="Rumpler F."/>
            <person name="Villalobos L.I.A.C."/>
            <person name="Clay J.M."/>
            <person name="Skokan R."/>
            <person name="Toyoda A."/>
            <person name="Suzuki Y."/>
            <person name="Kagoshima H."/>
            <person name="Schijlen E."/>
            <person name="Tajeshwar N."/>
            <person name="Catarino B."/>
            <person name="Hetherington A.J."/>
            <person name="Saltykova A."/>
            <person name="Bonnot C."/>
            <person name="Breuninger H."/>
            <person name="Symeonidi A."/>
            <person name="Radhakrishnan G.V."/>
            <person name="Van Nieuwerburgh F."/>
            <person name="Deforce D."/>
            <person name="Chang C."/>
            <person name="Karol K.G."/>
            <person name="Hedrich R."/>
            <person name="Ulvskov P."/>
            <person name="Glockner G."/>
            <person name="Delwiche C.F."/>
            <person name="Petrasek J."/>
            <person name="Van de Peer Y."/>
            <person name="Friml J."/>
            <person name="Beilby M."/>
            <person name="Dolan L."/>
            <person name="Kohara Y."/>
            <person name="Sugano S."/>
            <person name="Fujiyama A."/>
            <person name="Delaux P.-M."/>
            <person name="Quint M."/>
            <person name="TheiBen G."/>
            <person name="Hagemann M."/>
            <person name="Harholt J."/>
            <person name="Dunand C."/>
            <person name="Zachgo S."/>
            <person name="Langdale J."/>
            <person name="Maumus F."/>
            <person name="Straeten D.V.D."/>
            <person name="Gould S.B."/>
            <person name="Rensing S.A."/>
        </authorList>
    </citation>
    <scope>NUCLEOTIDE SEQUENCE [LARGE SCALE GENOMIC DNA]</scope>
    <source>
        <strain evidence="2 3">S276</strain>
    </source>
</reference>
<proteinExistence type="predicted"/>
<dbReference type="Gramene" id="GBG83591">
    <property type="protein sequence ID" value="GBG83591"/>
    <property type="gene ID" value="CBR_g37312"/>
</dbReference>
<evidence type="ECO:0000313" key="2">
    <source>
        <dbReference type="EMBL" id="GBG83591.1"/>
    </source>
</evidence>
<comment type="caution">
    <text evidence="2">The sequence shown here is derived from an EMBL/GenBank/DDBJ whole genome shotgun (WGS) entry which is preliminary data.</text>
</comment>
<organism evidence="2 3">
    <name type="scientific">Chara braunii</name>
    <name type="common">Braun's stonewort</name>
    <dbReference type="NCBI Taxonomy" id="69332"/>
    <lineage>
        <taxon>Eukaryota</taxon>
        <taxon>Viridiplantae</taxon>
        <taxon>Streptophyta</taxon>
        <taxon>Charophyceae</taxon>
        <taxon>Charales</taxon>
        <taxon>Characeae</taxon>
        <taxon>Chara</taxon>
    </lineage>
</organism>
<feature type="compositionally biased region" description="Basic and acidic residues" evidence="1">
    <location>
        <begin position="1"/>
        <end position="12"/>
    </location>
</feature>
<protein>
    <submittedName>
        <fullName evidence="2">Uncharacterized protein</fullName>
    </submittedName>
</protein>
<gene>
    <name evidence="2" type="ORF">CBR_g37312</name>
</gene>
<sequence length="297" mass="34401">MEDADADGRVRMEAQSPPPGPSEQINYWEEEDRIRGLLTLCFDDGVYPTNLDPGEMSVQGREVKFTLNTSLDEIKIKWLKERTVLVIFKDNSRFMPKKVKDDIIRAFEDSRIIGSERFPLEVRRGRVKIEGPNALSREVAEFMLSEGGVEIPIRNVNYKILFKPWMTKAEFKELRRQEDERTFWVMAIQIPLDDMSFIYSQIERAIGKIVLAHPPDRDVTRPAQVNAKFDIVPKARSNMKDKLWVITSKGDELEVKLACSSTPKCRICKQFFHTESECRRNERPQNREGGVNNNASY</sequence>
<name>A0A388LMT9_CHABU</name>
<keyword evidence="3" id="KW-1185">Reference proteome</keyword>
<dbReference type="Proteomes" id="UP000265515">
    <property type="component" value="Unassembled WGS sequence"/>
</dbReference>
<dbReference type="AlphaFoldDB" id="A0A388LMT9"/>
<evidence type="ECO:0000256" key="1">
    <source>
        <dbReference type="SAM" id="MobiDB-lite"/>
    </source>
</evidence>
<evidence type="ECO:0000313" key="3">
    <source>
        <dbReference type="Proteomes" id="UP000265515"/>
    </source>
</evidence>
<dbReference type="EMBL" id="BFEA01000444">
    <property type="protein sequence ID" value="GBG83591.1"/>
    <property type="molecule type" value="Genomic_DNA"/>
</dbReference>